<keyword evidence="3" id="KW-0067">ATP-binding</keyword>
<keyword evidence="2" id="KW-0547">Nucleotide-binding</keyword>
<evidence type="ECO:0000256" key="1">
    <source>
        <dbReference type="ARBA" id="ARBA00022527"/>
    </source>
</evidence>
<dbReference type="GO" id="GO:0004713">
    <property type="term" value="F:protein tyrosine kinase activity"/>
    <property type="evidence" value="ECO:0007669"/>
    <property type="project" value="InterPro"/>
</dbReference>
<feature type="compositionally biased region" description="Pro residues" evidence="4">
    <location>
        <begin position="32"/>
        <end position="42"/>
    </location>
</feature>
<evidence type="ECO:0000256" key="3">
    <source>
        <dbReference type="ARBA" id="ARBA00022840"/>
    </source>
</evidence>
<keyword evidence="7" id="KW-0418">Kinase</keyword>
<dbReference type="InterPro" id="IPR001245">
    <property type="entry name" value="Ser-Thr/Tyr_kinase_cat_dom"/>
</dbReference>
<protein>
    <submittedName>
        <fullName evidence="7">PROTEIN KINASE SUPERFAMILY PROTEIN</fullName>
    </submittedName>
</protein>
<organism evidence="7 8">
    <name type="scientific">Salix viminalis</name>
    <name type="common">Common osier</name>
    <name type="synonym">Basket willow</name>
    <dbReference type="NCBI Taxonomy" id="40686"/>
    <lineage>
        <taxon>Eukaryota</taxon>
        <taxon>Viridiplantae</taxon>
        <taxon>Streptophyta</taxon>
        <taxon>Embryophyta</taxon>
        <taxon>Tracheophyta</taxon>
        <taxon>Spermatophyta</taxon>
        <taxon>Magnoliopsida</taxon>
        <taxon>eudicotyledons</taxon>
        <taxon>Gunneridae</taxon>
        <taxon>Pentapetalae</taxon>
        <taxon>rosids</taxon>
        <taxon>fabids</taxon>
        <taxon>Malpighiales</taxon>
        <taxon>Salicaceae</taxon>
        <taxon>Saliceae</taxon>
        <taxon>Salix</taxon>
    </lineage>
</organism>
<evidence type="ECO:0000256" key="2">
    <source>
        <dbReference type="ARBA" id="ARBA00022741"/>
    </source>
</evidence>
<feature type="compositionally biased region" description="Basic and acidic residues" evidence="4">
    <location>
        <begin position="95"/>
        <end position="104"/>
    </location>
</feature>
<dbReference type="InterPro" id="IPR011009">
    <property type="entry name" value="Kinase-like_dom_sf"/>
</dbReference>
<dbReference type="SUPFAM" id="SSF56112">
    <property type="entry name" value="Protein kinase-like (PK-like)"/>
    <property type="match status" value="1"/>
</dbReference>
<dbReference type="PANTHER" id="PTHR47989:SF9">
    <property type="entry name" value="PROTEIN KINASE SUPERFAMILY PROTEIN"/>
    <property type="match status" value="1"/>
</dbReference>
<evidence type="ECO:0000313" key="7">
    <source>
        <dbReference type="EMBL" id="KAJ6674304.1"/>
    </source>
</evidence>
<dbReference type="Proteomes" id="UP001151529">
    <property type="component" value="Chromosome 18"/>
</dbReference>
<keyword evidence="8" id="KW-1185">Reference proteome</keyword>
<evidence type="ECO:0000259" key="6">
    <source>
        <dbReference type="PROSITE" id="PS50011"/>
    </source>
</evidence>
<dbReference type="Gene3D" id="3.30.200.20">
    <property type="entry name" value="Phosphorylase Kinase, domain 1"/>
    <property type="match status" value="1"/>
</dbReference>
<keyword evidence="1" id="KW-0723">Serine/threonine-protein kinase</keyword>
<dbReference type="InterPro" id="IPR057597">
    <property type="entry name" value="ALE2_N"/>
</dbReference>
<feature type="domain" description="Protein kinase" evidence="6">
    <location>
        <begin position="469"/>
        <end position="600"/>
    </location>
</feature>
<dbReference type="InterPro" id="IPR020635">
    <property type="entry name" value="Tyr_kinase_cat_dom"/>
</dbReference>
<feature type="transmembrane region" description="Helical" evidence="5">
    <location>
        <begin position="376"/>
        <end position="400"/>
    </location>
</feature>
<feature type="compositionally biased region" description="Polar residues" evidence="4">
    <location>
        <begin position="61"/>
        <end position="71"/>
    </location>
</feature>
<dbReference type="PANTHER" id="PTHR47989">
    <property type="entry name" value="OS01G0750732 PROTEIN"/>
    <property type="match status" value="1"/>
</dbReference>
<dbReference type="GO" id="GO:0005524">
    <property type="term" value="F:ATP binding"/>
    <property type="evidence" value="ECO:0007669"/>
    <property type="project" value="UniProtKB-KW"/>
</dbReference>
<dbReference type="EMBL" id="JAPFFL010000017">
    <property type="protein sequence ID" value="KAJ6674304.1"/>
    <property type="molecule type" value="Genomic_DNA"/>
</dbReference>
<name>A0A9Q0NQW3_SALVM</name>
<keyword evidence="5" id="KW-0812">Transmembrane</keyword>
<comment type="caution">
    <text evidence="7">The sequence shown here is derived from an EMBL/GenBank/DDBJ whole genome shotgun (WGS) entry which is preliminary data.</text>
</comment>
<keyword evidence="7" id="KW-0808">Transferase</keyword>
<dbReference type="FunFam" id="3.30.200.20:FF:000146">
    <property type="entry name" value="receptor-like serine/threonine-protein kinase ALE2"/>
    <property type="match status" value="1"/>
</dbReference>
<feature type="region of interest" description="Disordered" evidence="4">
    <location>
        <begin position="1"/>
        <end position="128"/>
    </location>
</feature>
<dbReference type="AlphaFoldDB" id="A0A9Q0NQW3"/>
<dbReference type="GO" id="GO:0004674">
    <property type="term" value="F:protein serine/threonine kinase activity"/>
    <property type="evidence" value="ECO:0007669"/>
    <property type="project" value="UniProtKB-KW"/>
</dbReference>
<sequence>MLTWITRLGPNVPHPSAPTPSIDYKKDEIPDSTPPNETPTPLSPMSHFPAKAPSTHKTTRHSNFSPISPSSLPKAPLDKQHHSSMPSPSIPFHKQNHESSKIRDSAPASSNPAFLPSSKQQGPVMPPSFLPTSRHKQYAFSPLGTPVIIVSPTPSPSQTAASGWTKVPVLSPKASPSGFSSRTPKMPHLPPLHTLPPPPPNEDCSTTVCTEPYTNTPPGSPCHCVLPMQVGLGVSVALYTFFPLVSELAQEIAAGIFMKQSQVRIIGANAPNRQPEKTIVLINLVPLGERFDNTTAFLTYQRFWHKQVVINPSFFGDYEVLYVRYLGLPPSPPMASSGIAIIDDGPYSGNDNNPGMIKPLGVDVHKRKRKDGLTGGIIAIIALSGSVALVLFSAVAWVLLFKHRDHASQPASVLQPLPPSVVKPSGIAGSLIGSGLSSASLSFASSIPAYTGSAKTFSLSDIERATSSFDASRIIGEGGFGLVYSGVLEDGTKVGVKVLKRNDQQGGREFLAEVEMLNRLHHRNLVKLIGICTEECSCSLVYELIENGSVESHLHGLPWMRKIGTYQHRSWELLGNAQCLVDPSTCIIAQHSECCWVSQI</sequence>
<feature type="compositionally biased region" description="Polar residues" evidence="4">
    <location>
        <begin position="107"/>
        <end position="121"/>
    </location>
</feature>
<reference evidence="7 8" key="1">
    <citation type="journal article" date="2023" name="Int. J. Mol. Sci.">
        <title>De Novo Assembly and Annotation of 11 Diverse Shrub Willow (Salix) Genomes Reveals Novel Gene Organization in Sex-Linked Regions.</title>
        <authorList>
            <person name="Hyden B."/>
            <person name="Feng K."/>
            <person name="Yates T.B."/>
            <person name="Jawdy S."/>
            <person name="Cereghino C."/>
            <person name="Smart L.B."/>
            <person name="Muchero W."/>
        </authorList>
    </citation>
    <scope>NUCLEOTIDE SEQUENCE [LARGE SCALE GENOMIC DNA]</scope>
    <source>
        <tissue evidence="7">Shoot tip</tissue>
    </source>
</reference>
<evidence type="ECO:0000256" key="5">
    <source>
        <dbReference type="SAM" id="Phobius"/>
    </source>
</evidence>
<dbReference type="PROSITE" id="PS50011">
    <property type="entry name" value="PROTEIN_KINASE_DOM"/>
    <property type="match status" value="1"/>
</dbReference>
<evidence type="ECO:0000256" key="4">
    <source>
        <dbReference type="SAM" id="MobiDB-lite"/>
    </source>
</evidence>
<accession>A0A9Q0NQW3</accession>
<dbReference type="SMART" id="SM00219">
    <property type="entry name" value="TyrKc"/>
    <property type="match status" value="1"/>
</dbReference>
<keyword evidence="5" id="KW-1133">Transmembrane helix</keyword>
<evidence type="ECO:0000313" key="8">
    <source>
        <dbReference type="Proteomes" id="UP001151529"/>
    </source>
</evidence>
<dbReference type="OrthoDB" id="1901798at2759"/>
<dbReference type="Pfam" id="PF23180">
    <property type="entry name" value="ALE2_N"/>
    <property type="match status" value="1"/>
</dbReference>
<dbReference type="InterPro" id="IPR000719">
    <property type="entry name" value="Prot_kinase_dom"/>
</dbReference>
<gene>
    <name evidence="7" type="ORF">OIU85_013216</name>
</gene>
<keyword evidence="5" id="KW-0472">Membrane</keyword>
<dbReference type="Pfam" id="PF07714">
    <property type="entry name" value="PK_Tyr_Ser-Thr"/>
    <property type="match status" value="1"/>
</dbReference>
<proteinExistence type="predicted"/>